<dbReference type="EMBL" id="BART01024366">
    <property type="protein sequence ID" value="GAH03534.1"/>
    <property type="molecule type" value="Genomic_DNA"/>
</dbReference>
<sequence>VSERKIRAYGVGHLPTHRVKEYCELGSPFSILMELSAVTRKSREELLPFCNTYNVAGIGFSATGRGILTGKYGQDTQFESGDIRNLDPLFQRVKFESALRITAHFAQLAENYGVTPVQMAIRWVLEQPNIICALTGSSKIEHLEENAGASGLTIKRKDLEKLEGFFVKEDRLLVEKDRQIIHSIVNDPLSSNPSQAFNDLIYVMETAVNMDMLSEALVRSVLMELWPLRNKLDGSSLSKLADIQKRLKTLIQETGPRSKKE</sequence>
<feature type="non-terminal residue" evidence="3">
    <location>
        <position position="1"/>
    </location>
</feature>
<organism evidence="3">
    <name type="scientific">marine sediment metagenome</name>
    <dbReference type="NCBI Taxonomy" id="412755"/>
    <lineage>
        <taxon>unclassified sequences</taxon>
        <taxon>metagenomes</taxon>
        <taxon>ecological metagenomes</taxon>
    </lineage>
</organism>
<dbReference type="InterPro" id="IPR023210">
    <property type="entry name" value="NADP_OxRdtase_dom"/>
</dbReference>
<comment type="caution">
    <text evidence="3">The sequence shown here is derived from an EMBL/GenBank/DDBJ whole genome shotgun (WGS) entry which is preliminary data.</text>
</comment>
<dbReference type="SUPFAM" id="SSF51430">
    <property type="entry name" value="NAD(P)-linked oxidoreductase"/>
    <property type="match status" value="1"/>
</dbReference>
<proteinExistence type="predicted"/>
<feature type="domain" description="NADP-dependent oxidoreductase" evidence="2">
    <location>
        <begin position="5"/>
        <end position="163"/>
    </location>
</feature>
<dbReference type="Pfam" id="PF00248">
    <property type="entry name" value="Aldo_ket_red"/>
    <property type="match status" value="1"/>
</dbReference>
<dbReference type="GO" id="GO:0016491">
    <property type="term" value="F:oxidoreductase activity"/>
    <property type="evidence" value="ECO:0007669"/>
    <property type="project" value="UniProtKB-KW"/>
</dbReference>
<protein>
    <recommendedName>
        <fullName evidence="2">NADP-dependent oxidoreductase domain-containing protein</fullName>
    </recommendedName>
</protein>
<gene>
    <name evidence="3" type="ORF">S01H4_44041</name>
</gene>
<dbReference type="PANTHER" id="PTHR43364">
    <property type="entry name" value="NADH-SPECIFIC METHYLGLYOXAL REDUCTASE-RELATED"/>
    <property type="match status" value="1"/>
</dbReference>
<evidence type="ECO:0000313" key="3">
    <source>
        <dbReference type="EMBL" id="GAH03534.1"/>
    </source>
</evidence>
<dbReference type="AlphaFoldDB" id="X1DES3"/>
<dbReference type="InterPro" id="IPR036812">
    <property type="entry name" value="NAD(P)_OxRdtase_dom_sf"/>
</dbReference>
<dbReference type="InterPro" id="IPR050523">
    <property type="entry name" value="AKR_Detox_Biosynth"/>
</dbReference>
<dbReference type="GO" id="GO:0005829">
    <property type="term" value="C:cytosol"/>
    <property type="evidence" value="ECO:0007669"/>
    <property type="project" value="TreeGrafter"/>
</dbReference>
<accession>X1DES3</accession>
<evidence type="ECO:0000259" key="2">
    <source>
        <dbReference type="Pfam" id="PF00248"/>
    </source>
</evidence>
<dbReference type="PANTHER" id="PTHR43364:SF4">
    <property type="entry name" value="NAD(P)-LINKED OXIDOREDUCTASE SUPERFAMILY PROTEIN"/>
    <property type="match status" value="1"/>
</dbReference>
<keyword evidence="1" id="KW-0560">Oxidoreductase</keyword>
<name>X1DES3_9ZZZZ</name>
<dbReference type="Gene3D" id="3.20.20.100">
    <property type="entry name" value="NADP-dependent oxidoreductase domain"/>
    <property type="match status" value="1"/>
</dbReference>
<reference evidence="3" key="1">
    <citation type="journal article" date="2014" name="Front. Microbiol.">
        <title>High frequency of phylogenetically diverse reductive dehalogenase-homologous genes in deep subseafloor sedimentary metagenomes.</title>
        <authorList>
            <person name="Kawai M."/>
            <person name="Futagami T."/>
            <person name="Toyoda A."/>
            <person name="Takaki Y."/>
            <person name="Nishi S."/>
            <person name="Hori S."/>
            <person name="Arai W."/>
            <person name="Tsubouchi T."/>
            <person name="Morono Y."/>
            <person name="Uchiyama I."/>
            <person name="Ito T."/>
            <person name="Fujiyama A."/>
            <person name="Inagaki F."/>
            <person name="Takami H."/>
        </authorList>
    </citation>
    <scope>NUCLEOTIDE SEQUENCE</scope>
    <source>
        <strain evidence="3">Expedition CK06-06</strain>
    </source>
</reference>
<evidence type="ECO:0000256" key="1">
    <source>
        <dbReference type="ARBA" id="ARBA00023002"/>
    </source>
</evidence>